<comment type="caution">
    <text evidence="1">The sequence shown here is derived from an EMBL/GenBank/DDBJ whole genome shotgun (WGS) entry which is preliminary data.</text>
</comment>
<accession>A0A0D0KMB9</accession>
<sequence length="172" mass="19109">MTSYQALFAIGERFDAFVSHGLPAEIAAVQRAQEQLNGEGALSADTRQRLEAVAGRYHLLAAGEMWCPDCQLNLTAMDHLQRLQPRVALAIVSKGRAEHALKERLNLERMPIPLVVILDEGFEPIGRFVEQPQAVISGGEASTPDYRAGRHLESTLDDLLTIIESHEKRSRR</sequence>
<dbReference type="Proteomes" id="UP000032068">
    <property type="component" value="Unassembled WGS sequence"/>
</dbReference>
<evidence type="ECO:0000313" key="1">
    <source>
        <dbReference type="EMBL" id="KIQ00695.1"/>
    </source>
</evidence>
<dbReference type="RefSeq" id="WP_042553679.1">
    <property type="nucleotide sequence ID" value="NZ_JXQW01000025.1"/>
</dbReference>
<dbReference type="Pfam" id="PF14595">
    <property type="entry name" value="Thioredoxin_9"/>
    <property type="match status" value="1"/>
</dbReference>
<dbReference type="InterPro" id="IPR036249">
    <property type="entry name" value="Thioredoxin-like_sf"/>
</dbReference>
<evidence type="ECO:0000313" key="2">
    <source>
        <dbReference type="Proteomes" id="UP000032068"/>
    </source>
</evidence>
<dbReference type="EMBL" id="JXQW01000025">
    <property type="protein sequence ID" value="KIQ00695.1"/>
    <property type="molecule type" value="Genomic_DNA"/>
</dbReference>
<dbReference type="OrthoDB" id="6120799at2"/>
<dbReference type="AlphaFoldDB" id="A0A0D0KMB9"/>
<protein>
    <recommendedName>
        <fullName evidence="3">Thioredoxin family protein</fullName>
    </recommendedName>
</protein>
<organism evidence="1 2">
    <name type="scientific">Pseudomonas fulva</name>
    <dbReference type="NCBI Taxonomy" id="47880"/>
    <lineage>
        <taxon>Bacteria</taxon>
        <taxon>Pseudomonadati</taxon>
        <taxon>Pseudomonadota</taxon>
        <taxon>Gammaproteobacteria</taxon>
        <taxon>Pseudomonadales</taxon>
        <taxon>Pseudomonadaceae</taxon>
        <taxon>Pseudomonas</taxon>
    </lineage>
</organism>
<evidence type="ECO:0008006" key="3">
    <source>
        <dbReference type="Google" id="ProtNLM"/>
    </source>
</evidence>
<dbReference type="SUPFAM" id="SSF52833">
    <property type="entry name" value="Thioredoxin-like"/>
    <property type="match status" value="1"/>
</dbReference>
<proteinExistence type="predicted"/>
<dbReference type="Gene3D" id="3.40.30.10">
    <property type="entry name" value="Glutaredoxin"/>
    <property type="match status" value="1"/>
</dbReference>
<gene>
    <name evidence="1" type="ORF">RU08_10100</name>
</gene>
<name>A0A0D0KMB9_9PSED</name>
<reference evidence="1 2" key="1">
    <citation type="submission" date="2014-12" db="EMBL/GenBank/DDBJ databases">
        <title>16Stimator: statistical estimation of ribosomal gene copy numbers from draft genome assemblies.</title>
        <authorList>
            <person name="Perisin M.A."/>
            <person name="Vetter M."/>
            <person name="Gilbert J.A."/>
            <person name="Bergelson J."/>
        </authorList>
    </citation>
    <scope>NUCLEOTIDE SEQUENCE [LARGE SCALE GENOMIC DNA]</scope>
    <source>
        <strain evidence="1 2">MEJ086</strain>
    </source>
</reference>